<gene>
    <name evidence="3" type="ORF">N0V83_001283</name>
</gene>
<feature type="signal peptide" evidence="2">
    <location>
        <begin position="1"/>
        <end position="22"/>
    </location>
</feature>
<reference evidence="3" key="1">
    <citation type="submission" date="2022-10" db="EMBL/GenBank/DDBJ databases">
        <title>Tapping the CABI collections for fungal endophytes: first genome assemblies for Collariella, Neodidymelliopsis, Ascochyta clinopodiicola, Didymella pomorum, Didymosphaeria variabile, Neocosmospora piperis and Neocucurbitaria cava.</title>
        <authorList>
            <person name="Hill R."/>
        </authorList>
    </citation>
    <scope>NUCLEOTIDE SEQUENCE</scope>
    <source>
        <strain evidence="3">IMI 356814</strain>
    </source>
</reference>
<evidence type="ECO:0000313" key="3">
    <source>
        <dbReference type="EMBL" id="KAJ4376003.1"/>
    </source>
</evidence>
<protein>
    <submittedName>
        <fullName evidence="3">Uncharacterized protein</fullName>
    </submittedName>
</protein>
<comment type="caution">
    <text evidence="3">The sequence shown here is derived from an EMBL/GenBank/DDBJ whole genome shotgun (WGS) entry which is preliminary data.</text>
</comment>
<keyword evidence="2" id="KW-0732">Signal</keyword>
<name>A0A9W8YEY9_9PLEO</name>
<accession>A0A9W8YEY9</accession>
<evidence type="ECO:0000256" key="2">
    <source>
        <dbReference type="SAM" id="SignalP"/>
    </source>
</evidence>
<dbReference type="AlphaFoldDB" id="A0A9W8YEY9"/>
<sequence>MHGKMSFLRLLAAASVLGCALSGPVALNHGSISKRAERVPDDATKYSKVLDWMEEEKIQEEKLVFYTGGKRNDAEAFCDANNDYAFFWDIFDEDFQKDFGDVAMDAEVTAACSKAMALHAEGETRVFGDAVGGDDGYWKDIEKPILLKRKSVTKIWSMKDGTKKPDDHPDGDLKAGSNTAPTRALNILGQYVPGAPTFDWLFLTTDYGNGVGCRTDFLIPFKTVPWAAGGAVTYPGGTWNLNIDGEECEYKNSGGNPGMLWCHGRGIVCINDPEEKNEYECDGGYRRQPVFTCPY</sequence>
<feature type="region of interest" description="Disordered" evidence="1">
    <location>
        <begin position="158"/>
        <end position="178"/>
    </location>
</feature>
<proteinExistence type="predicted"/>
<organism evidence="3 4">
    <name type="scientific">Neocucurbitaria cava</name>
    <dbReference type="NCBI Taxonomy" id="798079"/>
    <lineage>
        <taxon>Eukaryota</taxon>
        <taxon>Fungi</taxon>
        <taxon>Dikarya</taxon>
        <taxon>Ascomycota</taxon>
        <taxon>Pezizomycotina</taxon>
        <taxon>Dothideomycetes</taxon>
        <taxon>Pleosporomycetidae</taxon>
        <taxon>Pleosporales</taxon>
        <taxon>Pleosporineae</taxon>
        <taxon>Cucurbitariaceae</taxon>
        <taxon>Neocucurbitaria</taxon>
    </lineage>
</organism>
<evidence type="ECO:0000313" key="4">
    <source>
        <dbReference type="Proteomes" id="UP001140560"/>
    </source>
</evidence>
<feature type="compositionally biased region" description="Basic and acidic residues" evidence="1">
    <location>
        <begin position="160"/>
        <end position="173"/>
    </location>
</feature>
<evidence type="ECO:0000256" key="1">
    <source>
        <dbReference type="SAM" id="MobiDB-lite"/>
    </source>
</evidence>
<dbReference type="EMBL" id="JAPEUY010000002">
    <property type="protein sequence ID" value="KAJ4376003.1"/>
    <property type="molecule type" value="Genomic_DNA"/>
</dbReference>
<dbReference type="Proteomes" id="UP001140560">
    <property type="component" value="Unassembled WGS sequence"/>
</dbReference>
<keyword evidence="4" id="KW-1185">Reference proteome</keyword>
<feature type="chain" id="PRO_5040974069" evidence="2">
    <location>
        <begin position="23"/>
        <end position="295"/>
    </location>
</feature>
<dbReference type="OrthoDB" id="3745913at2759"/>